<dbReference type="CDD" id="cd06259">
    <property type="entry name" value="YdcF-like"/>
    <property type="match status" value="1"/>
</dbReference>
<dbReference type="InterPro" id="IPR051599">
    <property type="entry name" value="Cell_Envelope_Assoc"/>
</dbReference>
<keyword evidence="1" id="KW-0812">Transmembrane</keyword>
<dbReference type="AlphaFoldDB" id="A0A1I1I4N9"/>
<feature type="domain" description="DUF218" evidence="2">
    <location>
        <begin position="49"/>
        <end position="166"/>
    </location>
</feature>
<dbReference type="Pfam" id="PF02698">
    <property type="entry name" value="DUF218"/>
    <property type="match status" value="1"/>
</dbReference>
<dbReference type="EMBL" id="FOKV01000003">
    <property type="protein sequence ID" value="SFC29168.1"/>
    <property type="molecule type" value="Genomic_DNA"/>
</dbReference>
<gene>
    <name evidence="3" type="ORF">SAMN04487907_103226</name>
</gene>
<dbReference type="PANTHER" id="PTHR30336:SF6">
    <property type="entry name" value="INTEGRAL MEMBRANE PROTEIN"/>
    <property type="match status" value="1"/>
</dbReference>
<keyword evidence="1" id="KW-1133">Transmembrane helix</keyword>
<evidence type="ECO:0000259" key="2">
    <source>
        <dbReference type="Pfam" id="PF02698"/>
    </source>
</evidence>
<dbReference type="RefSeq" id="WP_092541981.1">
    <property type="nucleotide sequence ID" value="NZ_FOKV01000003.1"/>
</dbReference>
<dbReference type="STRING" id="1334022.SAMN04487907_103226"/>
<dbReference type="GO" id="GO:0005886">
    <property type="term" value="C:plasma membrane"/>
    <property type="evidence" value="ECO:0007669"/>
    <property type="project" value="TreeGrafter"/>
</dbReference>
<dbReference type="Proteomes" id="UP000199438">
    <property type="component" value="Unassembled WGS sequence"/>
</dbReference>
<dbReference type="InterPro" id="IPR003848">
    <property type="entry name" value="DUF218"/>
</dbReference>
<name>A0A1I1I4N9_9FLAO</name>
<evidence type="ECO:0000313" key="4">
    <source>
        <dbReference type="Proteomes" id="UP000199438"/>
    </source>
</evidence>
<feature type="transmembrane region" description="Helical" evidence="1">
    <location>
        <begin position="7"/>
        <end position="29"/>
    </location>
</feature>
<protein>
    <submittedName>
        <fullName evidence="3">SanA protein</fullName>
    </submittedName>
</protein>
<evidence type="ECO:0000313" key="3">
    <source>
        <dbReference type="EMBL" id="SFC29168.1"/>
    </source>
</evidence>
<keyword evidence="4" id="KW-1185">Reference proteome</keyword>
<sequence length="209" mass="23762">MRLLKKSILYTLILIVIGILITLGLEAFIEQDTSNRIYAEVNTVPQAKTAIVLGASVYSDGQLSPILQDRVDSAIDLFENDKVEEILISGDHGSDNYNEVDAIANYLTKHGIPKNKLILDHAGFDTYDSMYRASKVFKITDAIVITQAFHLPRAMFIAKHLNLDYHGFQAKEREFKIETKIMKREKLANYKAVFEVIFKTKPRVLNEQL</sequence>
<reference evidence="4" key="1">
    <citation type="submission" date="2016-10" db="EMBL/GenBank/DDBJ databases">
        <authorList>
            <person name="Varghese N."/>
            <person name="Submissions S."/>
        </authorList>
    </citation>
    <scope>NUCLEOTIDE SEQUENCE [LARGE SCALE GENOMIC DNA]</scope>
    <source>
        <strain evidence="4">DSM 24499</strain>
    </source>
</reference>
<keyword evidence="1" id="KW-0472">Membrane</keyword>
<evidence type="ECO:0000256" key="1">
    <source>
        <dbReference type="SAM" id="Phobius"/>
    </source>
</evidence>
<organism evidence="3 4">
    <name type="scientific">Zunongwangia mangrovi</name>
    <dbReference type="NCBI Taxonomy" id="1334022"/>
    <lineage>
        <taxon>Bacteria</taxon>
        <taxon>Pseudomonadati</taxon>
        <taxon>Bacteroidota</taxon>
        <taxon>Flavobacteriia</taxon>
        <taxon>Flavobacteriales</taxon>
        <taxon>Flavobacteriaceae</taxon>
        <taxon>Zunongwangia</taxon>
    </lineage>
</organism>
<accession>A0A1I1I4N9</accession>
<dbReference type="OrthoDB" id="9782395at2"/>
<proteinExistence type="predicted"/>
<dbReference type="PANTHER" id="PTHR30336">
    <property type="entry name" value="INNER MEMBRANE PROTEIN, PROBABLE PERMEASE"/>
    <property type="match status" value="1"/>
</dbReference>